<organism evidence="1 2">
    <name type="scientific">Virgibacillus halodenitrificans</name>
    <name type="common">Bacillus halodenitrificans</name>
    <dbReference type="NCBI Taxonomy" id="1482"/>
    <lineage>
        <taxon>Bacteria</taxon>
        <taxon>Bacillati</taxon>
        <taxon>Bacillota</taxon>
        <taxon>Bacilli</taxon>
        <taxon>Bacillales</taxon>
        <taxon>Bacillaceae</taxon>
        <taxon>Virgibacillus</taxon>
    </lineage>
</organism>
<comment type="caution">
    <text evidence="1">The sequence shown here is derived from an EMBL/GenBank/DDBJ whole genome shotgun (WGS) entry which is preliminary data.</text>
</comment>
<evidence type="ECO:0008006" key="3">
    <source>
        <dbReference type="Google" id="ProtNLM"/>
    </source>
</evidence>
<reference evidence="1 2" key="1">
    <citation type="submission" date="2020-09" db="EMBL/GenBank/DDBJ databases">
        <title>Draft Genome Sequences of Oil-Oxidizing Bacteria Halomonas titanicae, Marinobacter lutaoensis, and Virgibacillus halodenitrificans Isolated from Highly Saline Environments.</title>
        <authorList>
            <person name="Grouzdev D.S."/>
            <person name="Sokolova D.S."/>
            <person name="Semenova E.M."/>
            <person name="Borzenkov I.A."/>
            <person name="Bidzhieva S.K."/>
            <person name="Poltaraus A.B."/>
            <person name="Nazina T.N."/>
        </authorList>
    </citation>
    <scope>NUCLEOTIDE SEQUENCE [LARGE SCALE GENOMIC DNA]</scope>
    <source>
        <strain evidence="1 2">VKM B-3472D</strain>
    </source>
</reference>
<accession>A0ABR7VLI9</accession>
<gene>
    <name evidence="1" type="ORF">IC602_09210</name>
</gene>
<dbReference type="EMBL" id="JACWEZ010000004">
    <property type="protein sequence ID" value="MBD1222789.1"/>
    <property type="molecule type" value="Genomic_DNA"/>
</dbReference>
<dbReference type="Proteomes" id="UP000621631">
    <property type="component" value="Unassembled WGS sequence"/>
</dbReference>
<evidence type="ECO:0000313" key="2">
    <source>
        <dbReference type="Proteomes" id="UP000621631"/>
    </source>
</evidence>
<proteinExistence type="predicted"/>
<sequence length="268" mass="31358">MNLSNVIKRRKTSNYTQINNLPIQEDIENLAAIGLLTYIMSLPENWTLYKTQLYNKFTRRTVEGAWKILLEKRYAIGFKCYLQGGSKGIVYFYNVSDIPFTQDDFDSFIEDINKALLEDNKSIVKPEMIKDSPFTIPKKFSNVQNVQHKNNSTKSTTTKEVKTKETDTNKHLLSNIVNNGQAEEFLLNTCNEFYAEFAIGRWSKKQWSSLIKKFVGELIASKRYKSIHPDKIKPYIHRALANMADHHDYKHSQDFIDYQDIMEQVFRE</sequence>
<evidence type="ECO:0000313" key="1">
    <source>
        <dbReference type="EMBL" id="MBD1222789.1"/>
    </source>
</evidence>
<protein>
    <recommendedName>
        <fullName evidence="3">Replication protein</fullName>
    </recommendedName>
</protein>
<keyword evidence="2" id="KW-1185">Reference proteome</keyword>
<name>A0ABR7VLI9_VIRHA</name>
<dbReference type="RefSeq" id="WP_189778005.1">
    <property type="nucleotide sequence ID" value="NZ_JACWEZ010000004.1"/>
</dbReference>